<reference evidence="2 3" key="1">
    <citation type="submission" date="2019-02" db="EMBL/GenBank/DDBJ databases">
        <title>Deep-cultivation of Planctomycetes and their phenomic and genomic characterization uncovers novel biology.</title>
        <authorList>
            <person name="Wiegand S."/>
            <person name="Jogler M."/>
            <person name="Boedeker C."/>
            <person name="Pinto D."/>
            <person name="Vollmers J."/>
            <person name="Rivas-Marin E."/>
            <person name="Kohn T."/>
            <person name="Peeters S.H."/>
            <person name="Heuer A."/>
            <person name="Rast P."/>
            <person name="Oberbeckmann S."/>
            <person name="Bunk B."/>
            <person name="Jeske O."/>
            <person name="Meyerdierks A."/>
            <person name="Storesund J.E."/>
            <person name="Kallscheuer N."/>
            <person name="Luecker S."/>
            <person name="Lage O.M."/>
            <person name="Pohl T."/>
            <person name="Merkel B.J."/>
            <person name="Hornburger P."/>
            <person name="Mueller R.-W."/>
            <person name="Bruemmer F."/>
            <person name="Labrenz M."/>
            <person name="Spormann A.M."/>
            <person name="Op den Camp H."/>
            <person name="Overmann J."/>
            <person name="Amann R."/>
            <person name="Jetten M.S.M."/>
            <person name="Mascher T."/>
            <person name="Medema M.H."/>
            <person name="Devos D.P."/>
            <person name="Kaster A.-K."/>
            <person name="Ovreas L."/>
            <person name="Rohde M."/>
            <person name="Galperin M.Y."/>
            <person name="Jogler C."/>
        </authorList>
    </citation>
    <scope>NUCLEOTIDE SEQUENCE [LARGE SCALE GENOMIC DNA]</scope>
    <source>
        <strain evidence="2 3">Mal52</strain>
    </source>
</reference>
<sequence length="448" mass="52218">MGEGKQEALRVDFDGRICLEFHGANVTSDAGLFVYRELDEALKLTSEMEKLQFVDPRTGLNRQHTVTAMLRQSIYSRLAGYEDTNDAERLCVDPTMRYVVGGRAATKAAASTSQVGRFETQVLTEPDNPSQLIDLSGRWIDQVRRHKRMSEVILDIDSSVSPTHGQQEGTAYNGHFECRCYHPLFCFNQFGDLERALLREGHVHSAADWRNVLGPVVKRYRKIRKRFFRGDAAFAKPELYEFLEAEDYRYAIRLPANDVLYEEIYYQLKRPVGRPPKKPIVYFTDFTYQASTWAQPRRVVAKVEWHRGELYPRVGFIVTNLSWWDWDVVEFYNQRGTAEQWIKEGKYALKWTRLSCCRFVANQVRLQLFALAYNLGNFLRRLALPPEVSHWSLTTLREKLVKIGAKIVRHARYVTFQMAEVAIPRRLFRDILRRINRLKMKRPLPVPG</sequence>
<dbReference type="InterPro" id="IPR047960">
    <property type="entry name" value="Transpos_IS1380"/>
</dbReference>
<dbReference type="EMBL" id="CP036276">
    <property type="protein sequence ID" value="QDU45237.1"/>
    <property type="molecule type" value="Genomic_DNA"/>
</dbReference>
<dbReference type="Pfam" id="PF13701">
    <property type="entry name" value="DDE_Tnp_1_4"/>
    <property type="match status" value="1"/>
</dbReference>
<protein>
    <submittedName>
        <fullName evidence="2">Transposase DDE domain protein</fullName>
    </submittedName>
</protein>
<evidence type="ECO:0000313" key="2">
    <source>
        <dbReference type="EMBL" id="QDU45237.1"/>
    </source>
</evidence>
<evidence type="ECO:0000313" key="3">
    <source>
        <dbReference type="Proteomes" id="UP000319383"/>
    </source>
</evidence>
<dbReference type="InterPro" id="IPR012337">
    <property type="entry name" value="RNaseH-like_sf"/>
</dbReference>
<dbReference type="AlphaFoldDB" id="A0A517ZRY9"/>
<dbReference type="NCBIfam" id="NF033539">
    <property type="entry name" value="transpos_IS1380"/>
    <property type="match status" value="1"/>
</dbReference>
<proteinExistence type="predicted"/>
<evidence type="ECO:0000259" key="1">
    <source>
        <dbReference type="Pfam" id="PF13701"/>
    </source>
</evidence>
<feature type="domain" description="Transposase DDE" evidence="1">
    <location>
        <begin position="11"/>
        <end position="439"/>
    </location>
</feature>
<dbReference type="Proteomes" id="UP000319383">
    <property type="component" value="Chromosome"/>
</dbReference>
<dbReference type="RefSeq" id="WP_145377637.1">
    <property type="nucleotide sequence ID" value="NZ_CP036276.1"/>
</dbReference>
<dbReference type="SUPFAM" id="SSF53098">
    <property type="entry name" value="Ribonuclease H-like"/>
    <property type="match status" value="1"/>
</dbReference>
<gene>
    <name evidence="2" type="ORF">Mal52_37280</name>
</gene>
<name>A0A517ZRY9_9PLAN</name>
<dbReference type="KEGG" id="sdyn:Mal52_37280"/>
<accession>A0A517ZRY9</accession>
<keyword evidence="3" id="KW-1185">Reference proteome</keyword>
<dbReference type="InterPro" id="IPR025668">
    <property type="entry name" value="Tnp_DDE_dom"/>
</dbReference>
<organism evidence="2 3">
    <name type="scientific">Symmachiella dynata</name>
    <dbReference type="NCBI Taxonomy" id="2527995"/>
    <lineage>
        <taxon>Bacteria</taxon>
        <taxon>Pseudomonadati</taxon>
        <taxon>Planctomycetota</taxon>
        <taxon>Planctomycetia</taxon>
        <taxon>Planctomycetales</taxon>
        <taxon>Planctomycetaceae</taxon>
        <taxon>Symmachiella</taxon>
    </lineage>
</organism>